<dbReference type="Proteomes" id="UP000217895">
    <property type="component" value="Plasmid Plasmid2 dna"/>
</dbReference>
<sequence>MTSQKPRLFFRVAHALRQRIQAAAEQVDVQLDRPEFDLPRAEVWVRRSQLLILGLGAGLLGWSILARIDVVVTARGKLEPLSSSQSVQSRAGGVVTAVLVQNGQTVEQGQTLMQLDKTELLNRFEALMRQREPISKQVSLLRLARQGRSVNLTDPKLKIPQELLSQVQRRNLLIAKLTGKPQNLTPEQLQQYTLFVQGLNDLRSLSQLQVSALETQTTGADAQLVENQARLRAERQQLSNLTALRQSGGISRTEYLRRVTEVNALQNQFNQNQVQRRLLDVNRLQTQIDGQKTIADQSRATQAELSQLDAQIDNTLQTNQSQLTQLDAQLKQAKLDLQAQEVKAPTSGVVFDLATRIPGLFAQPGQALVKVTPNEALIARIQVANADVGSLSNEIPVEVRLDAYPFTEHGSISGIVTKISSEAVPADPNQRNGQTVFPVEIRLDQPFLERQGRRFTIAPGMTLTANMKTQSRTPISYVAEPILKAFDAMRSVR</sequence>
<evidence type="ECO:0000259" key="10">
    <source>
        <dbReference type="Pfam" id="PF25917"/>
    </source>
</evidence>
<comment type="subcellular location">
    <subcellularLocation>
        <location evidence="1">Cell inner membrane</location>
        <topology evidence="1">Single-pass membrane protein</topology>
    </subcellularLocation>
</comment>
<dbReference type="InterPro" id="IPR058625">
    <property type="entry name" value="MdtA-like_BSH"/>
</dbReference>
<evidence type="ECO:0000256" key="7">
    <source>
        <dbReference type="ARBA" id="ARBA00022989"/>
    </source>
</evidence>
<evidence type="ECO:0000256" key="4">
    <source>
        <dbReference type="ARBA" id="ARBA00022475"/>
    </source>
</evidence>
<protein>
    <submittedName>
        <fullName evidence="12">Uncharacterized protein</fullName>
    </submittedName>
</protein>
<dbReference type="GO" id="GO:0005886">
    <property type="term" value="C:plasma membrane"/>
    <property type="evidence" value="ECO:0007669"/>
    <property type="project" value="UniProtKB-SubCell"/>
</dbReference>
<evidence type="ECO:0000256" key="2">
    <source>
        <dbReference type="ARBA" id="ARBA00009477"/>
    </source>
</evidence>
<keyword evidence="8" id="KW-0472">Membrane</keyword>
<dbReference type="Pfam" id="PF26002">
    <property type="entry name" value="Beta-barrel_AprE"/>
    <property type="match status" value="1"/>
</dbReference>
<keyword evidence="12" id="KW-0614">Plasmid</keyword>
<comment type="similarity">
    <text evidence="2">Belongs to the membrane fusion protein (MFP) (TC 8.A.1) family.</text>
</comment>
<evidence type="ECO:0000256" key="3">
    <source>
        <dbReference type="ARBA" id="ARBA00022448"/>
    </source>
</evidence>
<evidence type="ECO:0000259" key="11">
    <source>
        <dbReference type="Pfam" id="PF26002"/>
    </source>
</evidence>
<geneLocation type="plasmid" evidence="12">
    <name>plasmid2</name>
</geneLocation>
<dbReference type="NCBIfam" id="TIGR01843">
    <property type="entry name" value="type_I_hlyD"/>
    <property type="match status" value="1"/>
</dbReference>
<dbReference type="SUPFAM" id="SSF111369">
    <property type="entry name" value="HlyD-like secretion proteins"/>
    <property type="match status" value="1"/>
</dbReference>
<dbReference type="InterPro" id="IPR058982">
    <property type="entry name" value="Beta-barrel_AprE"/>
</dbReference>
<evidence type="ECO:0000256" key="9">
    <source>
        <dbReference type="SAM" id="Coils"/>
    </source>
</evidence>
<evidence type="ECO:0000256" key="5">
    <source>
        <dbReference type="ARBA" id="ARBA00022519"/>
    </source>
</evidence>
<keyword evidence="5" id="KW-0997">Cell inner membrane</keyword>
<keyword evidence="13" id="KW-1185">Reference proteome</keyword>
<dbReference type="EMBL" id="AP018205">
    <property type="protein sequence ID" value="BAY59876.1"/>
    <property type="molecule type" value="Genomic_DNA"/>
</dbReference>
<dbReference type="PRINTS" id="PR01490">
    <property type="entry name" value="RTXTOXIND"/>
</dbReference>
<dbReference type="PANTHER" id="PTHR30386:SF26">
    <property type="entry name" value="TRANSPORT PROTEIN COMB"/>
    <property type="match status" value="1"/>
</dbReference>
<name>A0A1Z4JT60_LEPBY</name>
<feature type="domain" description="AprE-like beta-barrel" evidence="11">
    <location>
        <begin position="377"/>
        <end position="470"/>
    </location>
</feature>
<dbReference type="Pfam" id="PF25917">
    <property type="entry name" value="BSH_RND"/>
    <property type="match status" value="1"/>
</dbReference>
<keyword evidence="6" id="KW-0812">Transmembrane</keyword>
<dbReference type="AlphaFoldDB" id="A0A1Z4JT60"/>
<evidence type="ECO:0000313" key="12">
    <source>
        <dbReference type="EMBL" id="BAY59876.1"/>
    </source>
</evidence>
<evidence type="ECO:0000256" key="8">
    <source>
        <dbReference type="ARBA" id="ARBA00023136"/>
    </source>
</evidence>
<accession>A0A1Z4JT60</accession>
<keyword evidence="9" id="KW-0175">Coiled coil</keyword>
<proteinExistence type="inferred from homology"/>
<keyword evidence="7" id="KW-1133">Transmembrane helix</keyword>
<dbReference type="PANTHER" id="PTHR30386">
    <property type="entry name" value="MEMBRANE FUSION SUBUNIT OF EMRAB-TOLC MULTIDRUG EFFLUX PUMP"/>
    <property type="match status" value="1"/>
</dbReference>
<dbReference type="Gene3D" id="2.40.50.100">
    <property type="match status" value="1"/>
</dbReference>
<evidence type="ECO:0000256" key="1">
    <source>
        <dbReference type="ARBA" id="ARBA00004377"/>
    </source>
</evidence>
<gene>
    <name evidence="12" type="ORF">NIES2135_67530</name>
</gene>
<dbReference type="Gene3D" id="2.40.30.170">
    <property type="match status" value="1"/>
</dbReference>
<feature type="coiled-coil region" evidence="9">
    <location>
        <begin position="316"/>
        <end position="343"/>
    </location>
</feature>
<dbReference type="InterPro" id="IPR050739">
    <property type="entry name" value="MFP"/>
</dbReference>
<keyword evidence="4" id="KW-1003">Cell membrane</keyword>
<feature type="domain" description="Multidrug resistance protein MdtA-like barrel-sandwich hybrid" evidence="10">
    <location>
        <begin position="86"/>
        <end position="369"/>
    </location>
</feature>
<evidence type="ECO:0000313" key="13">
    <source>
        <dbReference type="Proteomes" id="UP000217895"/>
    </source>
</evidence>
<reference evidence="12 13" key="1">
    <citation type="submission" date="2017-06" db="EMBL/GenBank/DDBJ databases">
        <title>Genome sequencing of cyanobaciteial culture collection at National Institute for Environmental Studies (NIES).</title>
        <authorList>
            <person name="Hirose Y."/>
            <person name="Shimura Y."/>
            <person name="Fujisawa T."/>
            <person name="Nakamura Y."/>
            <person name="Kawachi M."/>
        </authorList>
    </citation>
    <scope>NUCLEOTIDE SEQUENCE [LARGE SCALE GENOMIC DNA]</scope>
    <source>
        <strain evidence="12 13">NIES-2135</strain>
        <plasmid evidence="13">Plasmid Plasmid2 dna</plasmid>
    </source>
</reference>
<dbReference type="GO" id="GO:0015031">
    <property type="term" value="P:protein transport"/>
    <property type="evidence" value="ECO:0007669"/>
    <property type="project" value="InterPro"/>
</dbReference>
<organism evidence="12 13">
    <name type="scientific">Leptolyngbya boryana NIES-2135</name>
    <dbReference type="NCBI Taxonomy" id="1973484"/>
    <lineage>
        <taxon>Bacteria</taxon>
        <taxon>Bacillati</taxon>
        <taxon>Cyanobacteriota</taxon>
        <taxon>Cyanophyceae</taxon>
        <taxon>Leptolyngbyales</taxon>
        <taxon>Leptolyngbyaceae</taxon>
        <taxon>Leptolyngbya group</taxon>
        <taxon>Leptolyngbya</taxon>
    </lineage>
</organism>
<dbReference type="InterPro" id="IPR010129">
    <property type="entry name" value="T1SS_HlyD"/>
</dbReference>
<keyword evidence="3" id="KW-0813">Transport</keyword>
<evidence type="ECO:0000256" key="6">
    <source>
        <dbReference type="ARBA" id="ARBA00022692"/>
    </source>
</evidence>